<dbReference type="PANTHER" id="PTHR43551">
    <property type="entry name" value="FUMARATE REDUCTASE IRON-SULFUR SUBUNIT"/>
    <property type="match status" value="1"/>
</dbReference>
<keyword evidence="5" id="KW-0408">Iron</keyword>
<protein>
    <submittedName>
        <fullName evidence="8">4Fe-4S ferredoxin</fullName>
    </submittedName>
</protein>
<evidence type="ECO:0000256" key="6">
    <source>
        <dbReference type="ARBA" id="ARBA00023014"/>
    </source>
</evidence>
<dbReference type="AlphaFoldDB" id="A0A2Z6AY41"/>
<dbReference type="GO" id="GO:0046872">
    <property type="term" value="F:metal ion binding"/>
    <property type="evidence" value="ECO:0007669"/>
    <property type="project" value="UniProtKB-KW"/>
</dbReference>
<feature type="domain" description="4Fe-4S ferredoxin-type" evidence="7">
    <location>
        <begin position="129"/>
        <end position="160"/>
    </location>
</feature>
<keyword evidence="1" id="KW-0813">Transport</keyword>
<proteinExistence type="predicted"/>
<keyword evidence="4" id="KW-0249">Electron transport</keyword>
<name>A0A2Z6AY41_9BACT</name>
<dbReference type="RefSeq" id="WP_126378049.1">
    <property type="nucleotide sequence ID" value="NZ_AP017378.1"/>
</dbReference>
<dbReference type="PROSITE" id="PS51379">
    <property type="entry name" value="4FE4S_FER_2"/>
    <property type="match status" value="2"/>
</dbReference>
<keyword evidence="6" id="KW-0411">Iron-sulfur</keyword>
<evidence type="ECO:0000256" key="4">
    <source>
        <dbReference type="ARBA" id="ARBA00022982"/>
    </source>
</evidence>
<dbReference type="PANTHER" id="PTHR43551:SF1">
    <property type="entry name" value="HETERODISULFIDE REDUCTASE"/>
    <property type="match status" value="1"/>
</dbReference>
<keyword evidence="2" id="KW-0004">4Fe-4S</keyword>
<evidence type="ECO:0000256" key="2">
    <source>
        <dbReference type="ARBA" id="ARBA00022485"/>
    </source>
</evidence>
<organism evidence="8 9">
    <name type="scientific">Desulfovibrio ferrophilus</name>
    <dbReference type="NCBI Taxonomy" id="241368"/>
    <lineage>
        <taxon>Bacteria</taxon>
        <taxon>Pseudomonadati</taxon>
        <taxon>Thermodesulfobacteriota</taxon>
        <taxon>Desulfovibrionia</taxon>
        <taxon>Desulfovibrionales</taxon>
        <taxon>Desulfovibrionaceae</taxon>
        <taxon>Desulfovibrio</taxon>
    </lineage>
</organism>
<evidence type="ECO:0000313" key="8">
    <source>
        <dbReference type="EMBL" id="BBD08171.1"/>
    </source>
</evidence>
<accession>A0A2Z6AY41</accession>
<dbReference type="GO" id="GO:0051539">
    <property type="term" value="F:4 iron, 4 sulfur cluster binding"/>
    <property type="evidence" value="ECO:0007669"/>
    <property type="project" value="UniProtKB-KW"/>
</dbReference>
<dbReference type="Proteomes" id="UP000269883">
    <property type="component" value="Chromosome"/>
</dbReference>
<evidence type="ECO:0000256" key="1">
    <source>
        <dbReference type="ARBA" id="ARBA00022448"/>
    </source>
</evidence>
<reference evidence="8 9" key="1">
    <citation type="journal article" date="2018" name="Sci. Adv.">
        <title>Multi-heme cytochromes provide a pathway for survival in energy-limited environments.</title>
        <authorList>
            <person name="Deng X."/>
            <person name="Dohmae N."/>
            <person name="Nealson K.H."/>
            <person name="Hashimoto K."/>
            <person name="Okamoto A."/>
        </authorList>
    </citation>
    <scope>NUCLEOTIDE SEQUENCE [LARGE SCALE GENOMIC DNA]</scope>
    <source>
        <strain evidence="8 9">IS5</strain>
    </source>
</reference>
<keyword evidence="3" id="KW-0479">Metal-binding</keyword>
<dbReference type="InterPro" id="IPR009051">
    <property type="entry name" value="Helical_ferredxn"/>
</dbReference>
<dbReference type="NCBIfam" id="NF045724">
    <property type="entry name" value="ferredox_TmcB"/>
    <property type="match status" value="1"/>
</dbReference>
<dbReference type="InterPro" id="IPR017896">
    <property type="entry name" value="4Fe4S_Fe-S-bd"/>
</dbReference>
<keyword evidence="9" id="KW-1185">Reference proteome</keyword>
<dbReference type="EMBL" id="AP017378">
    <property type="protein sequence ID" value="BBD08171.1"/>
    <property type="molecule type" value="Genomic_DNA"/>
</dbReference>
<dbReference type="PROSITE" id="PS00198">
    <property type="entry name" value="4FE4S_FER_1"/>
    <property type="match status" value="1"/>
</dbReference>
<evidence type="ECO:0000256" key="3">
    <source>
        <dbReference type="ARBA" id="ARBA00022723"/>
    </source>
</evidence>
<dbReference type="Pfam" id="PF13183">
    <property type="entry name" value="Fer4_8"/>
    <property type="match status" value="1"/>
</dbReference>
<dbReference type="OrthoDB" id="9786127at2"/>
<dbReference type="SUPFAM" id="SSF46548">
    <property type="entry name" value="alpha-helical ferredoxin"/>
    <property type="match status" value="1"/>
</dbReference>
<gene>
    <name evidence="8" type="ORF">DFE_1445</name>
</gene>
<evidence type="ECO:0000313" key="9">
    <source>
        <dbReference type="Proteomes" id="UP000269883"/>
    </source>
</evidence>
<evidence type="ECO:0000259" key="7">
    <source>
        <dbReference type="PROSITE" id="PS51379"/>
    </source>
</evidence>
<feature type="domain" description="4Fe-4S ferredoxin-type" evidence="7">
    <location>
        <begin position="71"/>
        <end position="99"/>
    </location>
</feature>
<dbReference type="InterPro" id="IPR017900">
    <property type="entry name" value="4Fe4S_Fe_S_CS"/>
</dbReference>
<dbReference type="KEGG" id="dfl:DFE_1445"/>
<dbReference type="Gene3D" id="1.10.1060.10">
    <property type="entry name" value="Alpha-helical ferredoxin"/>
    <property type="match status" value="1"/>
</dbReference>
<sequence>MSDTAEHTEAAEPVLTFLEKVHAKAEQDQVDGKYAAFEKIEDVGIDQGVARLTPEKIQKTINGVLKGECGTRMKTYVETCVHCGLCSDACHHYLSNDKNPKYSPVGKVKRTIWNMLDKDGKLTPEECREAVIVAQTECNLCRRCQQFCPFGIDIAYMISTVRRISFKLGITPQYIQDTANSHSVTMNQMWVKDDEWPDTLQWQEDEGRDEIPRLRIPVDKEGADFMYSVIAPEPKFRTHLINQAAVIFDQAGCDWTMPQLPGWDNSDMAMFTGDFETMGRVKKMHYEVAQKLRVKKIVMGECGHAFRSVYDVGNRWLGWRMPPIEMVHSIEFFAQLFREGRIKLKDKYPEQVTFHDPCNTVRGRGLHEDGRYVANLLTQGVVEMSPSKLYNYCCNAGGGVINCGPPWKTKRVLSNKIKAEQLARMKDRGINTIVSPCHNCHGGLEDIIHHYGLEMELKFLGDLIYELMEKPGAVE</sequence>
<dbReference type="Pfam" id="PF02754">
    <property type="entry name" value="CCG"/>
    <property type="match status" value="1"/>
</dbReference>
<dbReference type="InterPro" id="IPR004017">
    <property type="entry name" value="Cys_rich_dom"/>
</dbReference>
<dbReference type="GO" id="GO:0016491">
    <property type="term" value="F:oxidoreductase activity"/>
    <property type="evidence" value="ECO:0007669"/>
    <property type="project" value="UniProtKB-ARBA"/>
</dbReference>
<evidence type="ECO:0000256" key="5">
    <source>
        <dbReference type="ARBA" id="ARBA00023004"/>
    </source>
</evidence>